<accession>A0A8J3ZL22</accession>
<dbReference type="Proteomes" id="UP000635606">
    <property type="component" value="Unassembled WGS sequence"/>
</dbReference>
<evidence type="ECO:0000313" key="2">
    <source>
        <dbReference type="Proteomes" id="UP000635606"/>
    </source>
</evidence>
<protein>
    <submittedName>
        <fullName evidence="1">Uncharacterized protein</fullName>
    </submittedName>
</protein>
<name>A0A8J3ZL22_9ACTN</name>
<sequence>MIWTTGYGSVATTAVQRIDGAARLELRTTVRLDPATASAAARALPAGVDLMIRAVLAANGATGTTRALAGPERRAVSR</sequence>
<keyword evidence="2" id="KW-1185">Reference proteome</keyword>
<reference evidence="1" key="1">
    <citation type="submission" date="2021-01" db="EMBL/GenBank/DDBJ databases">
        <title>Whole genome shotgun sequence of Virgisporangium ochraceum NBRC 16418.</title>
        <authorList>
            <person name="Komaki H."/>
            <person name="Tamura T."/>
        </authorList>
    </citation>
    <scope>NUCLEOTIDE SEQUENCE</scope>
    <source>
        <strain evidence="1">NBRC 16418</strain>
    </source>
</reference>
<dbReference type="AlphaFoldDB" id="A0A8J3ZL22"/>
<proteinExistence type="predicted"/>
<dbReference type="EMBL" id="BOPH01000017">
    <property type="protein sequence ID" value="GIJ66289.1"/>
    <property type="molecule type" value="Genomic_DNA"/>
</dbReference>
<comment type="caution">
    <text evidence="1">The sequence shown here is derived from an EMBL/GenBank/DDBJ whole genome shotgun (WGS) entry which is preliminary data.</text>
</comment>
<organism evidence="1 2">
    <name type="scientific">Virgisporangium ochraceum</name>
    <dbReference type="NCBI Taxonomy" id="65505"/>
    <lineage>
        <taxon>Bacteria</taxon>
        <taxon>Bacillati</taxon>
        <taxon>Actinomycetota</taxon>
        <taxon>Actinomycetes</taxon>
        <taxon>Micromonosporales</taxon>
        <taxon>Micromonosporaceae</taxon>
        <taxon>Virgisporangium</taxon>
    </lineage>
</organism>
<evidence type="ECO:0000313" key="1">
    <source>
        <dbReference type="EMBL" id="GIJ66289.1"/>
    </source>
</evidence>
<gene>
    <name evidence="1" type="ORF">Voc01_012060</name>
</gene>